<evidence type="ECO:0000256" key="7">
    <source>
        <dbReference type="ARBA" id="ARBA00023136"/>
    </source>
</evidence>
<evidence type="ECO:0000256" key="4">
    <source>
        <dbReference type="ARBA" id="ARBA00022553"/>
    </source>
</evidence>
<dbReference type="Pfam" id="PF02133">
    <property type="entry name" value="Transp_cyt_pur"/>
    <property type="match status" value="1"/>
</dbReference>
<feature type="transmembrane region" description="Helical" evidence="8">
    <location>
        <begin position="163"/>
        <end position="187"/>
    </location>
</feature>
<keyword evidence="10" id="KW-1185">Reference proteome</keyword>
<feature type="transmembrane region" description="Helical" evidence="8">
    <location>
        <begin position="386"/>
        <end position="407"/>
    </location>
</feature>
<feature type="transmembrane region" description="Helical" evidence="8">
    <location>
        <begin position="459"/>
        <end position="478"/>
    </location>
</feature>
<name>A0A3E2GTG7_SCYLI</name>
<feature type="non-terminal residue" evidence="9">
    <location>
        <position position="524"/>
    </location>
</feature>
<evidence type="ECO:0000256" key="1">
    <source>
        <dbReference type="ARBA" id="ARBA00004141"/>
    </source>
</evidence>
<dbReference type="GO" id="GO:0005886">
    <property type="term" value="C:plasma membrane"/>
    <property type="evidence" value="ECO:0007669"/>
    <property type="project" value="TreeGrafter"/>
</dbReference>
<keyword evidence="6 8" id="KW-1133">Transmembrane helix</keyword>
<comment type="subcellular location">
    <subcellularLocation>
        <location evidence="1">Membrane</location>
        <topology evidence="1">Multi-pass membrane protein</topology>
    </subcellularLocation>
</comment>
<protein>
    <submittedName>
        <fullName evidence="9">Uncharacterized protein</fullName>
    </submittedName>
</protein>
<dbReference type="GO" id="GO:0000329">
    <property type="term" value="C:fungal-type vacuole membrane"/>
    <property type="evidence" value="ECO:0007669"/>
    <property type="project" value="TreeGrafter"/>
</dbReference>
<dbReference type="FunFam" id="1.10.4160.10:FF:000002">
    <property type="entry name" value="Purine-cytosine permease fcyB"/>
    <property type="match status" value="1"/>
</dbReference>
<feature type="transmembrane region" description="Helical" evidence="8">
    <location>
        <begin position="498"/>
        <end position="517"/>
    </location>
</feature>
<dbReference type="PIRSF" id="PIRSF002744">
    <property type="entry name" value="Pur-cyt_permease"/>
    <property type="match status" value="1"/>
</dbReference>
<keyword evidence="4" id="KW-0597">Phosphoprotein</keyword>
<dbReference type="GO" id="GO:0015851">
    <property type="term" value="P:nucleobase transport"/>
    <property type="evidence" value="ECO:0007669"/>
    <property type="project" value="UniProtKB-ARBA"/>
</dbReference>
<comment type="caution">
    <text evidence="9">The sequence shown here is derived from an EMBL/GenBank/DDBJ whole genome shotgun (WGS) entry which is preliminary data.</text>
</comment>
<dbReference type="OMA" id="YERWAWV"/>
<dbReference type="EMBL" id="NCSJ02000444">
    <property type="protein sequence ID" value="RFU24465.1"/>
    <property type="molecule type" value="Genomic_DNA"/>
</dbReference>
<dbReference type="AlphaFoldDB" id="A0A3E2GTG7"/>
<dbReference type="Gene3D" id="1.10.4160.10">
    <property type="entry name" value="Hydantoin permease"/>
    <property type="match status" value="1"/>
</dbReference>
<evidence type="ECO:0000256" key="3">
    <source>
        <dbReference type="ARBA" id="ARBA00022448"/>
    </source>
</evidence>
<comment type="similarity">
    <text evidence="2">Belongs to the purine-cytosine permease (2.A.39) family.</text>
</comment>
<keyword evidence="5 8" id="KW-0812">Transmembrane</keyword>
<evidence type="ECO:0000256" key="2">
    <source>
        <dbReference type="ARBA" id="ARBA00008974"/>
    </source>
</evidence>
<dbReference type="PANTHER" id="PTHR31806:SF16">
    <property type="entry name" value="PURINE-CYTOSINE TRANSPORTER (EUROFUNG)"/>
    <property type="match status" value="1"/>
</dbReference>
<reference evidence="9 10" key="1">
    <citation type="submission" date="2018-05" db="EMBL/GenBank/DDBJ databases">
        <title>Draft genome sequence of Scytalidium lignicola DSM 105466, a ubiquitous saprotrophic fungus.</title>
        <authorList>
            <person name="Buettner E."/>
            <person name="Gebauer A.M."/>
            <person name="Hofrichter M."/>
            <person name="Liers C."/>
            <person name="Kellner H."/>
        </authorList>
    </citation>
    <scope>NUCLEOTIDE SEQUENCE [LARGE SCALE GENOMIC DNA]</scope>
    <source>
        <strain evidence="9 10">DSM 105466</strain>
    </source>
</reference>
<evidence type="ECO:0000313" key="10">
    <source>
        <dbReference type="Proteomes" id="UP000258309"/>
    </source>
</evidence>
<keyword evidence="7 8" id="KW-0472">Membrane</keyword>
<feature type="transmembrane region" description="Helical" evidence="8">
    <location>
        <begin position="297"/>
        <end position="319"/>
    </location>
</feature>
<dbReference type="PANTHER" id="PTHR31806">
    <property type="entry name" value="PURINE-CYTOSINE PERMEASE FCY2-RELATED"/>
    <property type="match status" value="1"/>
</dbReference>
<dbReference type="Proteomes" id="UP000258309">
    <property type="component" value="Unassembled WGS sequence"/>
</dbReference>
<dbReference type="InterPro" id="IPR026030">
    <property type="entry name" value="Pur-cyt_permease_Fcy2/21/22"/>
</dbReference>
<dbReference type="InterPro" id="IPR001248">
    <property type="entry name" value="Pur-cyt_permease"/>
</dbReference>
<keyword evidence="3" id="KW-0813">Transport</keyword>
<feature type="transmembrane region" description="Helical" evidence="8">
    <location>
        <begin position="193"/>
        <end position="218"/>
    </location>
</feature>
<dbReference type="STRING" id="5539.A0A3E2GTG7"/>
<feature type="transmembrane region" description="Helical" evidence="8">
    <location>
        <begin position="124"/>
        <end position="142"/>
    </location>
</feature>
<dbReference type="GO" id="GO:0022857">
    <property type="term" value="F:transmembrane transporter activity"/>
    <property type="evidence" value="ECO:0007669"/>
    <property type="project" value="InterPro"/>
</dbReference>
<evidence type="ECO:0000313" key="9">
    <source>
        <dbReference type="EMBL" id="RFU24465.1"/>
    </source>
</evidence>
<feature type="transmembrane region" description="Helical" evidence="8">
    <location>
        <begin position="225"/>
        <end position="243"/>
    </location>
</feature>
<evidence type="ECO:0000256" key="6">
    <source>
        <dbReference type="ARBA" id="ARBA00022989"/>
    </source>
</evidence>
<feature type="transmembrane region" description="Helical" evidence="8">
    <location>
        <begin position="90"/>
        <end position="112"/>
    </location>
</feature>
<feature type="transmembrane region" description="Helical" evidence="8">
    <location>
        <begin position="413"/>
        <end position="434"/>
    </location>
</feature>
<evidence type="ECO:0000256" key="5">
    <source>
        <dbReference type="ARBA" id="ARBA00022692"/>
    </source>
</evidence>
<feature type="non-terminal residue" evidence="9">
    <location>
        <position position="1"/>
    </location>
</feature>
<dbReference type="OrthoDB" id="2116389at2759"/>
<gene>
    <name evidence="9" type="ORF">B7463_g11882</name>
</gene>
<evidence type="ECO:0000256" key="8">
    <source>
        <dbReference type="SAM" id="Phobius"/>
    </source>
</evidence>
<proteinExistence type="inferred from homology"/>
<feature type="transmembrane region" description="Helical" evidence="8">
    <location>
        <begin position="263"/>
        <end position="285"/>
    </location>
</feature>
<organism evidence="9 10">
    <name type="scientific">Scytalidium lignicola</name>
    <name type="common">Hyphomycete</name>
    <dbReference type="NCBI Taxonomy" id="5539"/>
    <lineage>
        <taxon>Eukaryota</taxon>
        <taxon>Fungi</taxon>
        <taxon>Dikarya</taxon>
        <taxon>Ascomycota</taxon>
        <taxon>Pezizomycotina</taxon>
        <taxon>Leotiomycetes</taxon>
        <taxon>Leotiomycetes incertae sedis</taxon>
        <taxon>Scytalidium</taxon>
    </lineage>
</organism>
<sequence length="524" mass="56817">MDDRPIPTSESKPIDIDLEKGLQTVVAPESISTSSVSSPADVRKVVLPKTFVKWNERIESLAGLEARGITRVLPSERHESSLLTDLQMAFLWFSANLTANNLAVGFLGPLLFDLGFVDSAMCAVFGGLVGSLMTSYMGIWGAQSGNRTLVVARFFMGYWPSKICVILNIVLMVGYCMIDCVIGGQILSAVSGGSMSIVVGIIIVAIISWVIAVFGMSIFHQYERFAWIPQLMVILILFGSAGPKFDTTTASVGNMATINGNRLSFFALSLSVPVSWAGAASDFYVYYPETTSKRKAFLLTLTGLTLSFTIVNLMGVGLASGVANDPSWSAAYDISSGALILAGYDGLAGFGKFCGVIVALGVIANNIPGTYSAALGFQMLGRYPKAVPRYMWTCVVVIIYFVCAIVGRNHLFIIFQNFLALMGYWVTIFICIVLEEHLLFTGRRGFDWTAWEDKSKLPIGWAALAAFLIGWAGCVISMDQVYFVGPIAKLVGDFGADLGIWVGCGFTLVTYFPMRYIELKVVGR</sequence>
<accession>A0A3E2GTG7</accession>